<accession>F7YTD6</accession>
<dbReference type="AlphaFoldDB" id="F7YTD6"/>
<sequence length="160" mass="18401" precursor="true">MDKNNLILAKAVLLFLIVLGIVSLYSGFPIKYYSVVKENADFFDPLFIMAVIKAESNFNHLAVSKAGAVGLMQIMPQTAEWLSNKYNLSNDLLNPVVNITLGIQYLKYLHDLYDGDMNLVLRAYNAGPRRIKEDPKVGETYVRKVKVYHFVYKVLYFWLR</sequence>
<dbReference type="eggNOG" id="COG0741">
    <property type="taxonomic scope" value="Bacteria"/>
</dbReference>
<feature type="transmembrane region" description="Helical" evidence="1">
    <location>
        <begin position="6"/>
        <end position="28"/>
    </location>
</feature>
<dbReference type="KEGG" id="tta:Theth_0006"/>
<dbReference type="SUPFAM" id="SSF53955">
    <property type="entry name" value="Lysozyme-like"/>
    <property type="match status" value="1"/>
</dbReference>
<dbReference type="Gene3D" id="1.10.530.10">
    <property type="match status" value="1"/>
</dbReference>
<evidence type="ECO:0000313" key="4">
    <source>
        <dbReference type="Proteomes" id="UP000006804"/>
    </source>
</evidence>
<dbReference type="EMBL" id="CP002351">
    <property type="protein sequence ID" value="AEH50114.1"/>
    <property type="molecule type" value="Genomic_DNA"/>
</dbReference>
<evidence type="ECO:0000259" key="2">
    <source>
        <dbReference type="Pfam" id="PF01464"/>
    </source>
</evidence>
<organism evidence="3 4">
    <name type="scientific">Pseudothermotoga thermarum DSM 5069</name>
    <dbReference type="NCBI Taxonomy" id="688269"/>
    <lineage>
        <taxon>Bacteria</taxon>
        <taxon>Thermotogati</taxon>
        <taxon>Thermotogota</taxon>
        <taxon>Thermotogae</taxon>
        <taxon>Thermotogales</taxon>
        <taxon>Thermotogaceae</taxon>
        <taxon>Pseudothermotoga</taxon>
    </lineage>
</organism>
<dbReference type="CDD" id="cd16896">
    <property type="entry name" value="LT_Slt70-like"/>
    <property type="match status" value="1"/>
</dbReference>
<protein>
    <submittedName>
        <fullName evidence="3">Lytic transglycosylase catalytic</fullName>
    </submittedName>
</protein>
<proteinExistence type="predicted"/>
<dbReference type="Proteomes" id="UP000006804">
    <property type="component" value="Chromosome"/>
</dbReference>
<keyword evidence="4" id="KW-1185">Reference proteome</keyword>
<dbReference type="PATRIC" id="fig|688269.3.peg.6"/>
<evidence type="ECO:0000256" key="1">
    <source>
        <dbReference type="SAM" id="Phobius"/>
    </source>
</evidence>
<dbReference type="STRING" id="688269.Theth_0006"/>
<dbReference type="OrthoDB" id="9815002at2"/>
<dbReference type="PANTHER" id="PTHR37423">
    <property type="entry name" value="SOLUBLE LYTIC MUREIN TRANSGLYCOSYLASE-RELATED"/>
    <property type="match status" value="1"/>
</dbReference>
<reference evidence="3 4" key="1">
    <citation type="submission" date="2010-11" db="EMBL/GenBank/DDBJ databases">
        <title>The complete genome of Thermotoga thermarum DSM 5069.</title>
        <authorList>
            <consortium name="US DOE Joint Genome Institute (JGI-PGF)"/>
            <person name="Lucas S."/>
            <person name="Copeland A."/>
            <person name="Lapidus A."/>
            <person name="Bruce D."/>
            <person name="Goodwin L."/>
            <person name="Pitluck S."/>
            <person name="Kyrpides N."/>
            <person name="Mavromatis K."/>
            <person name="Ivanova N."/>
            <person name="Zeytun A."/>
            <person name="Brettin T."/>
            <person name="Detter J.C."/>
            <person name="Tapia R."/>
            <person name="Han C."/>
            <person name="Land M."/>
            <person name="Hauser L."/>
            <person name="Markowitz V."/>
            <person name="Cheng J.-F."/>
            <person name="Hugenholtz P."/>
            <person name="Woyke T."/>
            <person name="Wu D."/>
            <person name="Spring S."/>
            <person name="Schroeder M."/>
            <person name="Brambilla E."/>
            <person name="Klenk H.-P."/>
            <person name="Eisen J.A."/>
        </authorList>
    </citation>
    <scope>NUCLEOTIDE SEQUENCE [LARGE SCALE GENOMIC DNA]</scope>
    <source>
        <strain evidence="3 4">DSM 5069</strain>
    </source>
</reference>
<feature type="domain" description="Transglycosylase SLT" evidence="2">
    <location>
        <begin position="42"/>
        <end position="134"/>
    </location>
</feature>
<dbReference type="Pfam" id="PF01464">
    <property type="entry name" value="SLT"/>
    <property type="match status" value="1"/>
</dbReference>
<keyword evidence="1" id="KW-0812">Transmembrane</keyword>
<keyword evidence="1" id="KW-0472">Membrane</keyword>
<evidence type="ECO:0000313" key="3">
    <source>
        <dbReference type="EMBL" id="AEH50114.1"/>
    </source>
</evidence>
<dbReference type="HOGENOM" id="CLU_065765_7_0_0"/>
<name>F7YTD6_9THEM</name>
<dbReference type="PANTHER" id="PTHR37423:SF2">
    <property type="entry name" value="MEMBRANE-BOUND LYTIC MUREIN TRANSGLYCOSYLASE C"/>
    <property type="match status" value="1"/>
</dbReference>
<dbReference type="InterPro" id="IPR023346">
    <property type="entry name" value="Lysozyme-like_dom_sf"/>
</dbReference>
<keyword evidence="1" id="KW-1133">Transmembrane helix</keyword>
<gene>
    <name evidence="3" type="ORF">Theth_0006</name>
</gene>
<dbReference type="InterPro" id="IPR008258">
    <property type="entry name" value="Transglycosylase_SLT_dom_1"/>
</dbReference>
<dbReference type="RefSeq" id="WP_013931338.1">
    <property type="nucleotide sequence ID" value="NC_015707.1"/>
</dbReference>